<reference evidence="2 3" key="1">
    <citation type="submission" date="2016-03" db="EMBL/GenBank/DDBJ databases">
        <authorList>
            <consortium name="Pathogen Informatics"/>
        </authorList>
    </citation>
    <scope>NUCLEOTIDE SEQUENCE [LARGE SCALE GENOMIC DNA]</scope>
    <source>
        <strain evidence="3">e264</strain>
    </source>
</reference>
<gene>
    <name evidence="2" type="ORF">SAMEA2273136_02861</name>
</gene>
<comment type="caution">
    <text evidence="2">The sequence shown here is derived from an EMBL/GenBank/DDBJ whole genome shotgun (WGS) entry which is preliminary data.</text>
</comment>
<accession>A0ABD7KIQ7</accession>
<evidence type="ECO:0000313" key="3">
    <source>
        <dbReference type="Proteomes" id="UP000077278"/>
    </source>
</evidence>
<evidence type="ECO:0000313" key="2">
    <source>
        <dbReference type="EMBL" id="SAC56992.1"/>
    </source>
</evidence>
<feature type="region of interest" description="Disordered" evidence="1">
    <location>
        <begin position="285"/>
        <end position="315"/>
    </location>
</feature>
<organism evidence="2 3">
    <name type="scientific">Enterobacter roggenkampii</name>
    <dbReference type="NCBI Taxonomy" id="1812935"/>
    <lineage>
        <taxon>Bacteria</taxon>
        <taxon>Pseudomonadati</taxon>
        <taxon>Pseudomonadota</taxon>
        <taxon>Gammaproteobacteria</taxon>
        <taxon>Enterobacterales</taxon>
        <taxon>Enterobacteriaceae</taxon>
        <taxon>Enterobacter</taxon>
        <taxon>Enterobacter cloacae complex</taxon>
    </lineage>
</organism>
<dbReference type="PANTHER" id="PTHR35862:SF3">
    <property type="entry name" value="FELS-2 PROPHAGE PROTEIN"/>
    <property type="match status" value="1"/>
</dbReference>
<dbReference type="PANTHER" id="PTHR35862">
    <property type="entry name" value="FELS-2 PROPHAGE PROTEIN"/>
    <property type="match status" value="1"/>
</dbReference>
<evidence type="ECO:0000256" key="1">
    <source>
        <dbReference type="SAM" id="MobiDB-lite"/>
    </source>
</evidence>
<protein>
    <submittedName>
        <fullName evidence="2">Late control D family protein</fullName>
    </submittedName>
</protein>
<proteinExistence type="predicted"/>
<dbReference type="SUPFAM" id="SSF69279">
    <property type="entry name" value="Phage tail proteins"/>
    <property type="match status" value="1"/>
</dbReference>
<dbReference type="Pfam" id="PF05954">
    <property type="entry name" value="Phage_GPD"/>
    <property type="match status" value="1"/>
</dbReference>
<feature type="compositionally biased region" description="Basic residues" evidence="1">
    <location>
        <begin position="291"/>
        <end position="301"/>
    </location>
</feature>
<dbReference type="Proteomes" id="UP000077278">
    <property type="component" value="Unassembled WGS sequence"/>
</dbReference>
<dbReference type="InterPro" id="IPR052726">
    <property type="entry name" value="Phage_Baseplate_Hub"/>
</dbReference>
<dbReference type="EMBL" id="FKDD01000012">
    <property type="protein sequence ID" value="SAC56992.1"/>
    <property type="molecule type" value="Genomic_DNA"/>
</dbReference>
<name>A0ABD7KIQ7_9ENTR</name>
<sequence length="422" mass="46159">MIATYHCDNCQPVREVGVVSRPQQQPRVVCTRARGDDGTLTNEGTNKMLDDDARYSPRPAFSIQIEGKQLTALDDRLISLSLTDNRGFEADTLDLTLDDSDGQIVMPSRGAKISVSLGWDNDPLVFKGLYTVDEVAHRGPPDQLTISARSADFRDTFNVKREYSWHDITVGDVVASIASRYDLRAGVSEELAKIEIDHADQTSESDISFLTRMADMLGAVATVKNGMLLFITPGQGLTQSGKPLPAISIVRASGDKHSFSIADRDAYTGVTAYWLDLNFGKKPATTVQTNTRRRRRTTQPKKPKEPASSSKEGDYMAGAEGNVFVIRKTYKTEKAAKRAAAAKWSQLQRGAASFSITLARGRADLYPEQPASVSGFKSTIDNGYWTITRCVHDIGSGGFTTSLELEVKIDEWTAEAGDESTG</sequence>
<dbReference type="AlphaFoldDB" id="A0ABD7KIQ7"/>